<keyword evidence="1" id="KW-0812">Transmembrane</keyword>
<dbReference type="SUPFAM" id="SSF55961">
    <property type="entry name" value="Bet v1-like"/>
    <property type="match status" value="1"/>
</dbReference>
<feature type="transmembrane region" description="Helical" evidence="1">
    <location>
        <begin position="6"/>
        <end position="25"/>
    </location>
</feature>
<protein>
    <submittedName>
        <fullName evidence="2">Polyketide cyclase</fullName>
    </submittedName>
</protein>
<sequence length="178" mass="19661">MLEIIAIIAVILAIAIAVVLILAAIKPDTFRVTRAIGIKAPAERVFPMISDFHKWTTWSPYETRDSAMKRSYDGSASGKGAVYAWDGNKNVGSGRMEILDAEMPSKIVIKLDFLTPFEAHNTAEFTMLPQGDATNVTWTMYGPAAFMSKLMQVFMNLDHMIGKDFEVGLANLKTLAEK</sequence>
<keyword evidence="1" id="KW-0472">Membrane</keyword>
<dbReference type="OrthoDB" id="9807923at2"/>
<dbReference type="EMBL" id="LNCU01000073">
    <property type="protein sequence ID" value="KWV54069.1"/>
    <property type="molecule type" value="Genomic_DNA"/>
</dbReference>
<accession>A0A109JS76</accession>
<dbReference type="InterPro" id="IPR019587">
    <property type="entry name" value="Polyketide_cyclase/dehydratase"/>
</dbReference>
<evidence type="ECO:0000313" key="3">
    <source>
        <dbReference type="Proteomes" id="UP000057737"/>
    </source>
</evidence>
<evidence type="ECO:0000256" key="1">
    <source>
        <dbReference type="SAM" id="Phobius"/>
    </source>
</evidence>
<dbReference type="InterPro" id="IPR023393">
    <property type="entry name" value="START-like_dom_sf"/>
</dbReference>
<dbReference type="CDD" id="cd07818">
    <property type="entry name" value="SRPBCC_1"/>
    <property type="match status" value="1"/>
</dbReference>
<dbReference type="Gene3D" id="3.30.530.20">
    <property type="match status" value="1"/>
</dbReference>
<reference evidence="2 3" key="1">
    <citation type="submission" date="2015-11" db="EMBL/GenBank/DDBJ databases">
        <title>Draft Genome Sequence of the Strain BR 10303 (Bradyrhizobium sp.) isolated from nodules of Centrolobium paraense.</title>
        <authorList>
            <person name="Zelli J.E."/>
            <person name="Simoes-Araujo J.L."/>
            <person name="Barauna A.C."/>
            <person name="Silva K."/>
        </authorList>
    </citation>
    <scope>NUCLEOTIDE SEQUENCE [LARGE SCALE GENOMIC DNA]</scope>
    <source>
        <strain evidence="2 3">BR 10303</strain>
    </source>
</reference>
<dbReference type="Proteomes" id="UP000057737">
    <property type="component" value="Unassembled WGS sequence"/>
</dbReference>
<dbReference type="AlphaFoldDB" id="A0A109JS76"/>
<keyword evidence="1" id="KW-1133">Transmembrane helix</keyword>
<evidence type="ECO:0000313" key="2">
    <source>
        <dbReference type="EMBL" id="KWV54069.1"/>
    </source>
</evidence>
<name>A0A109JS76_9BRAD</name>
<dbReference type="RefSeq" id="WP_066508475.1">
    <property type="nucleotide sequence ID" value="NZ_LNCU01000073.1"/>
</dbReference>
<comment type="caution">
    <text evidence="2">The sequence shown here is derived from an EMBL/GenBank/DDBJ whole genome shotgun (WGS) entry which is preliminary data.</text>
</comment>
<organism evidence="2 3">
    <name type="scientific">Bradyrhizobium macuxiense</name>
    <dbReference type="NCBI Taxonomy" id="1755647"/>
    <lineage>
        <taxon>Bacteria</taxon>
        <taxon>Pseudomonadati</taxon>
        <taxon>Pseudomonadota</taxon>
        <taxon>Alphaproteobacteria</taxon>
        <taxon>Hyphomicrobiales</taxon>
        <taxon>Nitrobacteraceae</taxon>
        <taxon>Bradyrhizobium</taxon>
    </lineage>
</organism>
<dbReference type="Pfam" id="PF10604">
    <property type="entry name" value="Polyketide_cyc2"/>
    <property type="match status" value="1"/>
</dbReference>
<gene>
    <name evidence="2" type="ORF">AS156_07485</name>
</gene>
<proteinExistence type="predicted"/>
<keyword evidence="3" id="KW-1185">Reference proteome</keyword>